<dbReference type="Proteomes" id="UP000799440">
    <property type="component" value="Unassembled WGS sequence"/>
</dbReference>
<dbReference type="GO" id="GO:0005634">
    <property type="term" value="C:nucleus"/>
    <property type="evidence" value="ECO:0007669"/>
    <property type="project" value="UniProtKB-SubCell"/>
</dbReference>
<dbReference type="AlphaFoldDB" id="A0A6A6V7T8"/>
<name>A0A6A6V7T8_9PLEO</name>
<evidence type="ECO:0000313" key="8">
    <source>
        <dbReference type="EMBL" id="KAF2746732.1"/>
    </source>
</evidence>
<keyword evidence="3" id="KW-0132">Cell division</keyword>
<dbReference type="GO" id="GO:0007059">
    <property type="term" value="P:chromosome segregation"/>
    <property type="evidence" value="ECO:0007669"/>
    <property type="project" value="UniProtKB-KW"/>
</dbReference>
<keyword evidence="9" id="KW-1185">Reference proteome</keyword>
<evidence type="ECO:0000313" key="9">
    <source>
        <dbReference type="Proteomes" id="UP000799440"/>
    </source>
</evidence>
<dbReference type="GO" id="GO:0051301">
    <property type="term" value="P:cell division"/>
    <property type="evidence" value="ECO:0007669"/>
    <property type="project" value="UniProtKB-KW"/>
</dbReference>
<reference evidence="8" key="1">
    <citation type="journal article" date="2020" name="Stud. Mycol.">
        <title>101 Dothideomycetes genomes: a test case for predicting lifestyles and emergence of pathogens.</title>
        <authorList>
            <person name="Haridas S."/>
            <person name="Albert R."/>
            <person name="Binder M."/>
            <person name="Bloem J."/>
            <person name="Labutti K."/>
            <person name="Salamov A."/>
            <person name="Andreopoulos B."/>
            <person name="Baker S."/>
            <person name="Barry K."/>
            <person name="Bills G."/>
            <person name="Bluhm B."/>
            <person name="Cannon C."/>
            <person name="Castanera R."/>
            <person name="Culley D."/>
            <person name="Daum C."/>
            <person name="Ezra D."/>
            <person name="Gonzalez J."/>
            <person name="Henrissat B."/>
            <person name="Kuo A."/>
            <person name="Liang C."/>
            <person name="Lipzen A."/>
            <person name="Lutzoni F."/>
            <person name="Magnuson J."/>
            <person name="Mondo S."/>
            <person name="Nolan M."/>
            <person name="Ohm R."/>
            <person name="Pangilinan J."/>
            <person name="Park H.-J."/>
            <person name="Ramirez L."/>
            <person name="Alfaro M."/>
            <person name="Sun H."/>
            <person name="Tritt A."/>
            <person name="Yoshinaga Y."/>
            <person name="Zwiers L.-H."/>
            <person name="Turgeon B."/>
            <person name="Goodwin S."/>
            <person name="Spatafora J."/>
            <person name="Crous P."/>
            <person name="Grigoriev I."/>
        </authorList>
    </citation>
    <scope>NUCLEOTIDE SEQUENCE</scope>
    <source>
        <strain evidence="8">CBS 119925</strain>
    </source>
</reference>
<keyword evidence="6" id="KW-0539">Nucleus</keyword>
<evidence type="ECO:0000256" key="6">
    <source>
        <dbReference type="ARBA" id="ARBA00023242"/>
    </source>
</evidence>
<evidence type="ECO:0000256" key="3">
    <source>
        <dbReference type="ARBA" id="ARBA00022618"/>
    </source>
</evidence>
<dbReference type="PANTHER" id="PTHR21394">
    <property type="entry name" value="MAU2 CHROMATID COHESION FACTOR HOMOLOG"/>
    <property type="match status" value="1"/>
</dbReference>
<evidence type="ECO:0008006" key="10">
    <source>
        <dbReference type="Google" id="ProtNLM"/>
    </source>
</evidence>
<keyword evidence="4" id="KW-0498">Mitosis</keyword>
<keyword evidence="5" id="KW-0159">Chromosome partition</keyword>
<dbReference type="InterPro" id="IPR019440">
    <property type="entry name" value="MAU2"/>
</dbReference>
<evidence type="ECO:0000256" key="1">
    <source>
        <dbReference type="ARBA" id="ARBA00004123"/>
    </source>
</evidence>
<keyword evidence="7" id="KW-0131">Cell cycle</keyword>
<comment type="similarity">
    <text evidence="2">Belongs to the SCC4/mau-2 family.</text>
</comment>
<evidence type="ECO:0000256" key="5">
    <source>
        <dbReference type="ARBA" id="ARBA00022829"/>
    </source>
</evidence>
<dbReference type="EMBL" id="MU006576">
    <property type="protein sequence ID" value="KAF2746732.1"/>
    <property type="molecule type" value="Genomic_DNA"/>
</dbReference>
<gene>
    <name evidence="8" type="ORF">M011DRAFT_404045</name>
</gene>
<organism evidence="8 9">
    <name type="scientific">Sporormia fimetaria CBS 119925</name>
    <dbReference type="NCBI Taxonomy" id="1340428"/>
    <lineage>
        <taxon>Eukaryota</taxon>
        <taxon>Fungi</taxon>
        <taxon>Dikarya</taxon>
        <taxon>Ascomycota</taxon>
        <taxon>Pezizomycotina</taxon>
        <taxon>Dothideomycetes</taxon>
        <taxon>Pleosporomycetidae</taxon>
        <taxon>Pleosporales</taxon>
        <taxon>Sporormiaceae</taxon>
        <taxon>Sporormia</taxon>
    </lineage>
</organism>
<evidence type="ECO:0000256" key="2">
    <source>
        <dbReference type="ARBA" id="ARBA00008585"/>
    </source>
</evidence>
<dbReference type="GO" id="GO:0007064">
    <property type="term" value="P:mitotic sister chromatid cohesion"/>
    <property type="evidence" value="ECO:0007669"/>
    <property type="project" value="InterPro"/>
</dbReference>
<comment type="subcellular location">
    <subcellularLocation>
        <location evidence="1">Nucleus</location>
    </subcellularLocation>
</comment>
<accession>A0A6A6V7T8</accession>
<dbReference type="Pfam" id="PF10345">
    <property type="entry name" value="Cohesin_load"/>
    <property type="match status" value="1"/>
</dbReference>
<sequence>MEATLKNYVLEPRQQATLMFRYASLLIEETENGIEIEETLSKGIALCARSRFLDLKYSFHHLQARYEAKSNLRAALKSLDAPINEAETFQHMVWVYALRFLRVSLALQAPGRAELAGALQQLHAIANQAEKRGDRAVFVTASALEAMIHLRTPGADHLEQAQRAIAAARSYQLEASVKSLGSVGALIDTVDLACSLQKGLSDDRKMHALQQRADKEPGSDDGAFSVLIEKSVGGQSLTQHTGGIIRKVQGGRDELVFYWLPKDDLKILAFYLSGITTVPQELNRGRAYLQEGHRIIADAARRPTPYPLSPPKVIFQRNWIITLDFHLRFALGLSACRAEDEKQAANTLEKLRRLSTSTPFSASDLYSIQVLYLSAVLSQTFGPLSDALQTYAHKELTLTPASTTSPHRHPLHTTLAILATLNHALILRSPTHPSHHLLPSLLSTLETHFPHPSTALTTAHTLIRALTLPPLPLSSTTPTITASALPTLPITQQRKLISSALTASQELKNHHFVVMALAFMAYRFFAESVGDQAVKSVRAVRSVARKQGVLWKVTSAGLCVLVFERNGLVGDAAECKDVVRELGDGLPAELRGVLGWVGVKEEEEDERISG</sequence>
<evidence type="ECO:0000256" key="7">
    <source>
        <dbReference type="ARBA" id="ARBA00023306"/>
    </source>
</evidence>
<protein>
    <recommendedName>
        <fullName evidence="10">Cohesin loading factor</fullName>
    </recommendedName>
</protein>
<dbReference type="OrthoDB" id="5565328at2759"/>
<evidence type="ECO:0000256" key="4">
    <source>
        <dbReference type="ARBA" id="ARBA00022776"/>
    </source>
</evidence>
<proteinExistence type="inferred from homology"/>